<protein>
    <submittedName>
        <fullName evidence="1">Uncharacterized protein</fullName>
    </submittedName>
</protein>
<dbReference type="EMBL" id="JALLBG020000108">
    <property type="protein sequence ID" value="KAL3764298.1"/>
    <property type="molecule type" value="Genomic_DNA"/>
</dbReference>
<gene>
    <name evidence="1" type="ORF">ACHAWU_004110</name>
</gene>
<dbReference type="InterPro" id="IPR011990">
    <property type="entry name" value="TPR-like_helical_dom_sf"/>
</dbReference>
<proteinExistence type="predicted"/>
<accession>A0ABD3MK68</accession>
<reference evidence="1 2" key="1">
    <citation type="submission" date="2024-10" db="EMBL/GenBank/DDBJ databases">
        <title>Updated reference genomes for cyclostephanoid diatoms.</title>
        <authorList>
            <person name="Roberts W.R."/>
            <person name="Alverson A.J."/>
        </authorList>
    </citation>
    <scope>NUCLEOTIDE SEQUENCE [LARGE SCALE GENOMIC DNA]</scope>
    <source>
        <strain evidence="1 2">AJA232-27</strain>
    </source>
</reference>
<dbReference type="AlphaFoldDB" id="A0ABD3MK68"/>
<dbReference type="SUPFAM" id="SSF48452">
    <property type="entry name" value="TPR-like"/>
    <property type="match status" value="1"/>
</dbReference>
<organism evidence="1 2">
    <name type="scientific">Discostella pseudostelligera</name>
    <dbReference type="NCBI Taxonomy" id="259834"/>
    <lineage>
        <taxon>Eukaryota</taxon>
        <taxon>Sar</taxon>
        <taxon>Stramenopiles</taxon>
        <taxon>Ochrophyta</taxon>
        <taxon>Bacillariophyta</taxon>
        <taxon>Coscinodiscophyceae</taxon>
        <taxon>Thalassiosirophycidae</taxon>
        <taxon>Stephanodiscales</taxon>
        <taxon>Stephanodiscaceae</taxon>
        <taxon>Discostella</taxon>
    </lineage>
</organism>
<dbReference type="Gene3D" id="1.25.40.10">
    <property type="entry name" value="Tetratricopeptide repeat domain"/>
    <property type="match status" value="1"/>
</dbReference>
<evidence type="ECO:0000313" key="1">
    <source>
        <dbReference type="EMBL" id="KAL3764298.1"/>
    </source>
</evidence>
<evidence type="ECO:0000313" key="2">
    <source>
        <dbReference type="Proteomes" id="UP001530293"/>
    </source>
</evidence>
<name>A0ABD3MK68_9STRA</name>
<dbReference type="Proteomes" id="UP001530293">
    <property type="component" value="Unassembled WGS sequence"/>
</dbReference>
<comment type="caution">
    <text evidence="1">The sequence shown here is derived from an EMBL/GenBank/DDBJ whole genome shotgun (WGS) entry which is preliminary data.</text>
</comment>
<keyword evidence="2" id="KW-1185">Reference proteome</keyword>
<sequence>MSKNKDKGLGVGSTVRLTSKIRLPPKVGAGTRAVREVLTIARRSVVATEDERGCISLVQEDIIPTPLAGTSHFLIAPTINGSSAQEVDECEADVSNVSPLLEFEEVEGASIEGDIALYKGYGDQLFRINDYTWAISYYEAALYSVSSAFDVGSVLVVRRSGHSVIAEVDCLENGTFDVTFQSGNEEANISRKEIIMALWTLDVSFLQPKILLNLSRCLLKLADFDSSRSNSLGKSSRQDKFRQSAVLGCSAAITICEYHSIEASIESRSELDSLIDKARIVRSRAFMQLKKYPNATADAKKVLVRNATNRDAQGILNEIKAAQAYSKSIDKKLSKEVCRWVQSATRRVQSGVKHCAEQNNCL</sequence>